<dbReference type="Proteomes" id="UP000554004">
    <property type="component" value="Unassembled WGS sequence"/>
</dbReference>
<name>A0A847ESF9_9BACT</name>
<proteinExistence type="predicted"/>
<dbReference type="InterPro" id="IPR056238">
    <property type="entry name" value="YunG-like"/>
</dbReference>
<dbReference type="Pfam" id="PF24585">
    <property type="entry name" value="YunG"/>
    <property type="match status" value="1"/>
</dbReference>
<sequence>ETLTPQITNGSWCPSCVVYKQSYPVSYLIKNLLGGEILQCPTKKGDFHYWNILPTDDEIDLTYEGLLYGGDTLIYDAVDILEEESMSYTSIDEAHRFSLLQSNTESVIYSYGVETLSELMELYRC</sequence>
<organism evidence="1 2">
    <name type="scientific">Candidatus Dojkabacteria bacterium</name>
    <dbReference type="NCBI Taxonomy" id="2099670"/>
    <lineage>
        <taxon>Bacteria</taxon>
        <taxon>Candidatus Dojkabacteria</taxon>
    </lineage>
</organism>
<protein>
    <submittedName>
        <fullName evidence="1">Uncharacterized protein</fullName>
    </submittedName>
</protein>
<evidence type="ECO:0000313" key="2">
    <source>
        <dbReference type="Proteomes" id="UP000554004"/>
    </source>
</evidence>
<evidence type="ECO:0000313" key="1">
    <source>
        <dbReference type="EMBL" id="NLE30913.1"/>
    </source>
</evidence>
<dbReference type="AlphaFoldDB" id="A0A847ESF9"/>
<accession>A0A847ESF9</accession>
<comment type="caution">
    <text evidence="1">The sequence shown here is derived from an EMBL/GenBank/DDBJ whole genome shotgun (WGS) entry which is preliminary data.</text>
</comment>
<feature type="non-terminal residue" evidence="1">
    <location>
        <position position="1"/>
    </location>
</feature>
<gene>
    <name evidence="1" type="ORF">GX618_01395</name>
</gene>
<dbReference type="EMBL" id="JAAZAL010000049">
    <property type="protein sequence ID" value="NLE30913.1"/>
    <property type="molecule type" value="Genomic_DNA"/>
</dbReference>
<reference evidence="1 2" key="1">
    <citation type="journal article" date="2020" name="Biotechnol. Biofuels">
        <title>New insights from the biogas microbiome by comprehensive genome-resolved metagenomics of nearly 1600 species originating from multiple anaerobic digesters.</title>
        <authorList>
            <person name="Campanaro S."/>
            <person name="Treu L."/>
            <person name="Rodriguez-R L.M."/>
            <person name="Kovalovszki A."/>
            <person name="Ziels R.M."/>
            <person name="Maus I."/>
            <person name="Zhu X."/>
            <person name="Kougias P.G."/>
            <person name="Basile A."/>
            <person name="Luo G."/>
            <person name="Schluter A."/>
            <person name="Konstantinidis K.T."/>
            <person name="Angelidaki I."/>
        </authorList>
    </citation>
    <scope>NUCLEOTIDE SEQUENCE [LARGE SCALE GENOMIC DNA]</scope>
    <source>
        <strain evidence="1">AS06rmzACSIP_421</strain>
    </source>
</reference>